<sequence length="241" mass="27368">MKALLVLAILTIAASPLSAQDEWAMSGEIRVKSFLVNDEPDLIKRDYSDYDISAFVESGLLARFHFNDSLNLNAYPYFWYSDQNNIARVGMTAELRYGLLEDLEVGFGHHSWHNADKDSPQFGGNQQNWLVTDYNFSDGLHLLPKVFLANTHPIEFKTVYSDNEPSARFELAVKGVFDWQKTHWEISPYAQAGGNKYLYGAKCEISYPLCKNVSLFGDVDYRLIENDGRLMASIGIALKFE</sequence>
<proteinExistence type="predicted"/>
<evidence type="ECO:0000313" key="2">
    <source>
        <dbReference type="EMBL" id="KKT82157.1"/>
    </source>
</evidence>
<gene>
    <name evidence="2" type="ORF">UW78_C0002G0038</name>
</gene>
<name>A0A0G1MMZ0_9BACT</name>
<dbReference type="AlphaFoldDB" id="A0A0G1MMZ0"/>
<keyword evidence="1" id="KW-0732">Signal</keyword>
<dbReference type="Proteomes" id="UP000034595">
    <property type="component" value="Unassembled WGS sequence"/>
</dbReference>
<accession>A0A0G1MMZ0</accession>
<feature type="signal peptide" evidence="1">
    <location>
        <begin position="1"/>
        <end position="19"/>
    </location>
</feature>
<reference evidence="2 3" key="1">
    <citation type="journal article" date="2015" name="Nature">
        <title>rRNA introns, odd ribosomes, and small enigmatic genomes across a large radiation of phyla.</title>
        <authorList>
            <person name="Brown C.T."/>
            <person name="Hug L.A."/>
            <person name="Thomas B.C."/>
            <person name="Sharon I."/>
            <person name="Castelle C.J."/>
            <person name="Singh A."/>
            <person name="Wilkins M.J."/>
            <person name="Williams K.H."/>
            <person name="Banfield J.F."/>
        </authorList>
    </citation>
    <scope>NUCLEOTIDE SEQUENCE [LARGE SCALE GENOMIC DNA]</scope>
</reference>
<feature type="chain" id="PRO_5002538621" evidence="1">
    <location>
        <begin position="20"/>
        <end position="241"/>
    </location>
</feature>
<protein>
    <submittedName>
        <fullName evidence="2">Uncharacterized protein</fullName>
    </submittedName>
</protein>
<evidence type="ECO:0000256" key="1">
    <source>
        <dbReference type="SAM" id="SignalP"/>
    </source>
</evidence>
<dbReference type="EMBL" id="LCJQ01000002">
    <property type="protein sequence ID" value="KKT82157.1"/>
    <property type="molecule type" value="Genomic_DNA"/>
</dbReference>
<organism evidence="2 3">
    <name type="scientific">Candidatus Azambacteria bacterium GW2011_GWA1_44_9</name>
    <dbReference type="NCBI Taxonomy" id="1618610"/>
    <lineage>
        <taxon>Bacteria</taxon>
        <taxon>Candidatus Azamiibacteriota</taxon>
    </lineage>
</organism>
<evidence type="ECO:0000313" key="3">
    <source>
        <dbReference type="Proteomes" id="UP000034595"/>
    </source>
</evidence>
<comment type="caution">
    <text evidence="2">The sequence shown here is derived from an EMBL/GenBank/DDBJ whole genome shotgun (WGS) entry which is preliminary data.</text>
</comment>